<keyword evidence="2" id="KW-0963">Cytoplasm</keyword>
<dbReference type="InterPro" id="IPR039740">
    <property type="entry name" value="CNOT10"/>
</dbReference>
<keyword evidence="2" id="KW-0943">RNA-mediated gene silencing</keyword>
<dbReference type="GO" id="GO:0030014">
    <property type="term" value="C:CCR4-NOT complex"/>
    <property type="evidence" value="ECO:0007669"/>
    <property type="project" value="UniProtKB-UniRule"/>
</dbReference>
<dbReference type="GO" id="GO:0005737">
    <property type="term" value="C:cytoplasm"/>
    <property type="evidence" value="ECO:0007669"/>
    <property type="project" value="UniProtKB-SubCell"/>
</dbReference>
<dbReference type="PANTHER" id="PTHR12979:SF5">
    <property type="entry name" value="CCR4-NOT TRANSCRIPTION COMPLEX SUBUNIT 10"/>
    <property type="match status" value="1"/>
</dbReference>
<dbReference type="AlphaFoldDB" id="A0A915DA22"/>
<protein>
    <recommendedName>
        <fullName evidence="2">CCR4-NOT transcription complex subunit 10</fullName>
    </recommendedName>
</protein>
<dbReference type="Proteomes" id="UP000887574">
    <property type="component" value="Unplaced"/>
</dbReference>
<proteinExistence type="inferred from homology"/>
<dbReference type="WBParaSite" id="jg17699">
    <property type="protein sequence ID" value="jg17699"/>
    <property type="gene ID" value="jg17699"/>
</dbReference>
<name>A0A915DA22_9BILA</name>
<evidence type="ECO:0000313" key="4">
    <source>
        <dbReference type="WBParaSite" id="jg17699"/>
    </source>
</evidence>
<keyword evidence="2" id="KW-0805">Transcription regulation</keyword>
<accession>A0A915DA22</accession>
<sequence>MSERLKKDRAIENLNSLTTSLVFGVYHIVNSKILVGPHLLLFYVLAETGQKCRFFSKQYYEHALRECPKLAAATKSGEPLNDQMMTVVAFNLAYNAFYRGKRCTAIRLLHSVFNSPNLSERIYRAAALLEVQMCMELGHPALAQSLLLQLNNHRCWSNASISQLDCFELLSSRLKTKELVISEEKTTMHWFLLDVEVQFKSGEARNALNMLLKRRKSSCSRDRRLLDNAIGCIYALTFKDCNMAESYFRSAMLRKSPSVGDCSPVVPSLLVYHTALAQLGSGKPKTAFFLFLAVWPFFRSNPRIWLRITECCAQNATSSESSNKASTPVNDQLRSIAMAGWQSVKSIASNRCSSHHYTVDVVNCDAEFAAHVIHQGISIALSQKEYAYLLPYLLSLSASVNIQLGRYAETLKSASHLLNLPQINARQKLSAMFYKAEALIHLDRLVESVVCLEQAVPSQSFPYTHSRLQYNKALVQTLAGRLDKAGELLKEIVSNNLVQRPETLTCSYT</sequence>
<evidence type="ECO:0000313" key="3">
    <source>
        <dbReference type="Proteomes" id="UP000887574"/>
    </source>
</evidence>
<reference evidence="4" key="1">
    <citation type="submission" date="2022-11" db="UniProtKB">
        <authorList>
            <consortium name="WormBaseParasite"/>
        </authorList>
    </citation>
    <scope>IDENTIFICATION</scope>
</reference>
<dbReference type="InterPro" id="IPR011990">
    <property type="entry name" value="TPR-like_helical_dom_sf"/>
</dbReference>
<dbReference type="GO" id="GO:0006402">
    <property type="term" value="P:mRNA catabolic process"/>
    <property type="evidence" value="ECO:0007669"/>
    <property type="project" value="TreeGrafter"/>
</dbReference>
<organism evidence="3 4">
    <name type="scientific">Ditylenchus dipsaci</name>
    <dbReference type="NCBI Taxonomy" id="166011"/>
    <lineage>
        <taxon>Eukaryota</taxon>
        <taxon>Metazoa</taxon>
        <taxon>Ecdysozoa</taxon>
        <taxon>Nematoda</taxon>
        <taxon>Chromadorea</taxon>
        <taxon>Rhabditida</taxon>
        <taxon>Tylenchina</taxon>
        <taxon>Tylenchomorpha</taxon>
        <taxon>Sphaerularioidea</taxon>
        <taxon>Anguinidae</taxon>
        <taxon>Anguininae</taxon>
        <taxon>Ditylenchus</taxon>
    </lineage>
</organism>
<keyword evidence="2" id="KW-0810">Translation regulation</keyword>
<dbReference type="PANTHER" id="PTHR12979">
    <property type="entry name" value="CCR4-NOT TRANSCRIPTION COMPLEX SUBUNIT 10"/>
    <property type="match status" value="1"/>
</dbReference>
<dbReference type="GO" id="GO:0017148">
    <property type="term" value="P:negative regulation of translation"/>
    <property type="evidence" value="ECO:0007669"/>
    <property type="project" value="TreeGrafter"/>
</dbReference>
<comment type="similarity">
    <text evidence="1 2">Belongs to the CNOT10 family.</text>
</comment>
<evidence type="ECO:0000256" key="2">
    <source>
        <dbReference type="RuleBase" id="RU367083"/>
    </source>
</evidence>
<dbReference type="Gene3D" id="1.25.40.10">
    <property type="entry name" value="Tetratricopeptide repeat domain"/>
    <property type="match status" value="1"/>
</dbReference>
<dbReference type="GO" id="GO:0031047">
    <property type="term" value="P:regulatory ncRNA-mediated gene silencing"/>
    <property type="evidence" value="ECO:0007669"/>
    <property type="project" value="UniProtKB-UniRule"/>
</dbReference>
<comment type="function">
    <text evidence="2">Component of the CCR4-NOT complex which is one of the major cellular mRNA deadenylases and is linked to various cellular processes including bulk mRNA degradation, miRNA-mediated repression, translational repression during translational initiation and general transcription regulation.</text>
</comment>
<comment type="subcellular location">
    <subcellularLocation>
        <location evidence="2">Cytoplasm</location>
    </subcellularLocation>
    <subcellularLocation>
        <location evidence="2">Nucleus</location>
    </subcellularLocation>
</comment>
<keyword evidence="2" id="KW-0804">Transcription</keyword>
<dbReference type="SUPFAM" id="SSF48452">
    <property type="entry name" value="TPR-like"/>
    <property type="match status" value="1"/>
</dbReference>
<keyword evidence="2" id="KW-0539">Nucleus</keyword>
<dbReference type="GO" id="GO:0005634">
    <property type="term" value="C:nucleus"/>
    <property type="evidence" value="ECO:0007669"/>
    <property type="project" value="UniProtKB-SubCell"/>
</dbReference>
<keyword evidence="3" id="KW-1185">Reference proteome</keyword>
<evidence type="ECO:0000256" key="1">
    <source>
        <dbReference type="ARBA" id="ARBA00010080"/>
    </source>
</evidence>